<evidence type="ECO:0008006" key="4">
    <source>
        <dbReference type="Google" id="ProtNLM"/>
    </source>
</evidence>
<dbReference type="EMBL" id="JBHRXV010000006">
    <property type="protein sequence ID" value="MFC3712594.1"/>
    <property type="molecule type" value="Genomic_DNA"/>
</dbReference>
<proteinExistence type="predicted"/>
<gene>
    <name evidence="2" type="ORF">ACFOMD_08435</name>
</gene>
<sequence>MALRPAFYKIHIWLSWIVGLQIILWVASGLFMAFTPIERVRGEHLVKKVEAIDLRQQAVLSPTEAIVKQTRPVERVTLKTWLGRPAYELRYADGRAGMVDAISGKSLTPLTAFAAANAARAVYAGREPSEEVTKIDPKAIPLEFRRDEPAWAVRFHGPVYSSGSDVFYVSAETGEVIAKRTTLWRVYDFMWGLHIMDWGGRENFNSPWLIAFSLVSLISVIAGAVLLFARRRWWPR</sequence>
<protein>
    <recommendedName>
        <fullName evidence="4">PepSY domain-containing protein</fullName>
    </recommendedName>
</protein>
<evidence type="ECO:0000313" key="2">
    <source>
        <dbReference type="EMBL" id="MFC3712594.1"/>
    </source>
</evidence>
<keyword evidence="1" id="KW-1133">Transmembrane helix</keyword>
<evidence type="ECO:0000313" key="3">
    <source>
        <dbReference type="Proteomes" id="UP001595615"/>
    </source>
</evidence>
<dbReference type="Proteomes" id="UP001595615">
    <property type="component" value="Unassembled WGS sequence"/>
</dbReference>
<keyword evidence="1" id="KW-0812">Transmembrane</keyword>
<feature type="transmembrane region" description="Helical" evidence="1">
    <location>
        <begin position="12"/>
        <end position="34"/>
    </location>
</feature>
<evidence type="ECO:0000256" key="1">
    <source>
        <dbReference type="SAM" id="Phobius"/>
    </source>
</evidence>
<reference evidence="3" key="1">
    <citation type="journal article" date="2019" name="Int. J. Syst. Evol. Microbiol.">
        <title>The Global Catalogue of Microorganisms (GCM) 10K type strain sequencing project: providing services to taxonomists for standard genome sequencing and annotation.</title>
        <authorList>
            <consortium name="The Broad Institute Genomics Platform"/>
            <consortium name="The Broad Institute Genome Sequencing Center for Infectious Disease"/>
            <person name="Wu L."/>
            <person name="Ma J."/>
        </authorList>
    </citation>
    <scope>NUCLEOTIDE SEQUENCE [LARGE SCALE GENOMIC DNA]</scope>
    <source>
        <strain evidence="3">KCTC 42644</strain>
    </source>
</reference>
<organism evidence="2 3">
    <name type="scientific">Sphingoaurantiacus capsulatus</name>
    <dbReference type="NCBI Taxonomy" id="1771310"/>
    <lineage>
        <taxon>Bacteria</taxon>
        <taxon>Pseudomonadati</taxon>
        <taxon>Pseudomonadota</taxon>
        <taxon>Alphaproteobacteria</taxon>
        <taxon>Sphingomonadales</taxon>
        <taxon>Sphingosinicellaceae</taxon>
        <taxon>Sphingoaurantiacus</taxon>
    </lineage>
</organism>
<keyword evidence="1" id="KW-0472">Membrane</keyword>
<feature type="transmembrane region" description="Helical" evidence="1">
    <location>
        <begin position="208"/>
        <end position="229"/>
    </location>
</feature>
<accession>A0ABV7X8X1</accession>
<comment type="caution">
    <text evidence="2">The sequence shown here is derived from an EMBL/GenBank/DDBJ whole genome shotgun (WGS) entry which is preliminary data.</text>
</comment>
<dbReference type="RefSeq" id="WP_380859791.1">
    <property type="nucleotide sequence ID" value="NZ_JBHRXV010000006.1"/>
</dbReference>
<keyword evidence="3" id="KW-1185">Reference proteome</keyword>
<name>A0ABV7X8X1_9SPHN</name>